<dbReference type="Proteomes" id="UP000524246">
    <property type="component" value="Unassembled WGS sequence"/>
</dbReference>
<evidence type="ECO:0000256" key="1">
    <source>
        <dbReference type="SAM" id="SignalP"/>
    </source>
</evidence>
<dbReference type="AlphaFoldDB" id="A0A7X9IK16"/>
<gene>
    <name evidence="2" type="ORF">GYA55_10900</name>
</gene>
<reference evidence="2 3" key="1">
    <citation type="journal article" date="2020" name="Biotechnol. Biofuels">
        <title>New insights from the biogas microbiome by comprehensive genome-resolved metagenomics of nearly 1600 species originating from multiple anaerobic digesters.</title>
        <authorList>
            <person name="Campanaro S."/>
            <person name="Treu L."/>
            <person name="Rodriguez-R L.M."/>
            <person name="Kovalovszki A."/>
            <person name="Ziels R.M."/>
            <person name="Maus I."/>
            <person name="Zhu X."/>
            <person name="Kougias P.G."/>
            <person name="Basile A."/>
            <person name="Luo G."/>
            <person name="Schluter A."/>
            <person name="Konstantinidis K.T."/>
            <person name="Angelidaki I."/>
        </authorList>
    </citation>
    <scope>NUCLEOTIDE SEQUENCE [LARGE SCALE GENOMIC DNA]</scope>
    <source>
        <strain evidence="2">AS27yjCOA_65</strain>
    </source>
</reference>
<evidence type="ECO:0000313" key="2">
    <source>
        <dbReference type="EMBL" id="NMC63658.1"/>
    </source>
</evidence>
<organism evidence="2 3">
    <name type="scientific">SAR324 cluster bacterium</name>
    <dbReference type="NCBI Taxonomy" id="2024889"/>
    <lineage>
        <taxon>Bacteria</taxon>
        <taxon>Deltaproteobacteria</taxon>
        <taxon>SAR324 cluster</taxon>
    </lineage>
</organism>
<sequence>MKIIISVLMLLSVFISEKMAIAEGSSAKDKQAGSVDITMDEKTKDPYKESQIKALGYLKLLKQKIEALGNGTSISQIEKPSNDVLHYLTGIYLHCTILKGVCPEILDSLLEVDLINSRLAKKAECPSLLGFWKHWKANDMEARQNHLVRIGFLAISSEFTRNTRPKYIKCQESIESMLDANMPDADYFKKRYEGESQSENAVSQSIKYVETASQTIPNIFTALNNMRK</sequence>
<proteinExistence type="predicted"/>
<accession>A0A7X9IK16</accession>
<comment type="caution">
    <text evidence="2">The sequence shown here is derived from an EMBL/GenBank/DDBJ whole genome shotgun (WGS) entry which is preliminary data.</text>
</comment>
<evidence type="ECO:0000313" key="3">
    <source>
        <dbReference type="Proteomes" id="UP000524246"/>
    </source>
</evidence>
<feature type="signal peptide" evidence="1">
    <location>
        <begin position="1"/>
        <end position="20"/>
    </location>
</feature>
<dbReference type="EMBL" id="JAAZON010000499">
    <property type="protein sequence ID" value="NMC63658.1"/>
    <property type="molecule type" value="Genomic_DNA"/>
</dbReference>
<keyword evidence="1" id="KW-0732">Signal</keyword>
<protein>
    <submittedName>
        <fullName evidence="2">Uncharacterized protein</fullName>
    </submittedName>
</protein>
<name>A0A7X9IK16_9DELT</name>
<feature type="chain" id="PRO_5031398474" evidence="1">
    <location>
        <begin position="21"/>
        <end position="228"/>
    </location>
</feature>